<evidence type="ECO:0000313" key="2">
    <source>
        <dbReference type="EMBL" id="AEV23902.1"/>
    </source>
</evidence>
<dbReference type="VEuPathDB" id="VectorBase:FBgn0031128"/>
<dbReference type="IntAct" id="H0RNF6">
    <property type="interactions" value="1"/>
</dbReference>
<dbReference type="ExpressionAtlas" id="H0RNF6">
    <property type="expression patterns" value="baseline and differential"/>
</dbReference>
<proteinExistence type="evidence at transcript level"/>
<dbReference type="OrthoDB" id="7835829at2759"/>
<feature type="region of interest" description="Disordered" evidence="1">
    <location>
        <begin position="251"/>
        <end position="280"/>
    </location>
</feature>
<evidence type="ECO:0000256" key="1">
    <source>
        <dbReference type="SAM" id="MobiDB-lite"/>
    </source>
</evidence>
<organism evidence="2">
    <name type="scientific">Drosophila melanogaster</name>
    <name type="common">Fruit fly</name>
    <dbReference type="NCBI Taxonomy" id="7227"/>
    <lineage>
        <taxon>Eukaryota</taxon>
        <taxon>Metazoa</taxon>
        <taxon>Ecdysozoa</taxon>
        <taxon>Arthropoda</taxon>
        <taxon>Hexapoda</taxon>
        <taxon>Insecta</taxon>
        <taxon>Pterygota</taxon>
        <taxon>Neoptera</taxon>
        <taxon>Endopterygota</taxon>
        <taxon>Diptera</taxon>
        <taxon>Brachycera</taxon>
        <taxon>Muscomorpha</taxon>
        <taxon>Ephydroidea</taxon>
        <taxon>Drosophilidae</taxon>
        <taxon>Drosophila</taxon>
        <taxon>Sophophora</taxon>
    </lineage>
</organism>
<feature type="non-terminal residue" evidence="2">
    <location>
        <position position="1"/>
    </location>
</feature>
<accession>H0RNF6</accession>
<reference evidence="2" key="1">
    <citation type="submission" date="2011-12" db="EMBL/GenBank/DDBJ databases">
        <authorList>
            <person name="Carlson J."/>
            <person name="Booth B."/>
            <person name="Frise E."/>
            <person name="Park S."/>
            <person name="Wan K."/>
            <person name="Yu C."/>
            <person name="Celniker S."/>
        </authorList>
    </citation>
    <scope>NUCLEOTIDE SEQUENCE</scope>
</reference>
<gene>
    <name evidence="2" type="primary">hydra-RC</name>
</gene>
<feature type="compositionally biased region" description="Polar residues" evidence="1">
    <location>
        <begin position="251"/>
        <end position="271"/>
    </location>
</feature>
<dbReference type="InterPro" id="IPR022079">
    <property type="entry name" value="DUF3629"/>
</dbReference>
<dbReference type="Pfam" id="PF12302">
    <property type="entry name" value="DUF3629"/>
    <property type="match status" value="1"/>
</dbReference>
<dbReference type="EMBL" id="BT132878">
    <property type="protein sequence ID" value="AEV23902.1"/>
    <property type="molecule type" value="mRNA"/>
</dbReference>
<dbReference type="AlphaFoldDB" id="H0RNF6"/>
<protein>
    <submittedName>
        <fullName evidence="2">FI16521p1</fullName>
    </submittedName>
</protein>
<name>H0RNF6_DROME</name>
<sequence>KFSQTSLKSKICYNQIFQYIFTFSYNMYSGDLKTSLRRLAKSVTFLCRNASEYSWKNSGFEVRSGVASACRLPKCPTLQRIPTNRDVNEREKPYSTFKIEHDRTRIQEMWQRSRIGAREQKSLRGYQPANSDVNTDSKETINALDKVKRIEERRKIQNKMRALMEEQHMKDERIQEEKDRVIRKEVLVERDPARKQTFAEYSPFRNREKGKPETWVSATVLAATGKMQQHRYMQTPPKKMNPLKVEVVVQKPSQSVREKSATGTTSGQPNHTHTDMSSRAKWAKAALELHKKRAKEMDDILSLGGYSNESACLKLSELSSMRKARRH</sequence>